<organism evidence="3 4">
    <name type="scientific">Dysosmobacter welbionis</name>
    <dbReference type="NCBI Taxonomy" id="2093857"/>
    <lineage>
        <taxon>Bacteria</taxon>
        <taxon>Bacillati</taxon>
        <taxon>Bacillota</taxon>
        <taxon>Clostridia</taxon>
        <taxon>Eubacteriales</taxon>
        <taxon>Oscillospiraceae</taxon>
        <taxon>Dysosmobacter</taxon>
    </lineage>
</organism>
<dbReference type="KEGG" id="obj:EIO64_06965"/>
<evidence type="ECO:0000256" key="2">
    <source>
        <dbReference type="SAM" id="SignalP"/>
    </source>
</evidence>
<keyword evidence="2" id="KW-0732">Signal</keyword>
<keyword evidence="1" id="KW-0812">Transmembrane</keyword>
<dbReference type="EMBL" id="CP034413">
    <property type="protein sequence ID" value="QCI58999.1"/>
    <property type="molecule type" value="Genomic_DNA"/>
</dbReference>
<dbReference type="RefSeq" id="WP_025544081.1">
    <property type="nucleotide sequence ID" value="NZ_CP034413.3"/>
</dbReference>
<accession>A0A4D7AJE0</accession>
<keyword evidence="4" id="KW-1185">Reference proteome</keyword>
<proteinExistence type="predicted"/>
<evidence type="ECO:0000313" key="3">
    <source>
        <dbReference type="EMBL" id="QCI58999.1"/>
    </source>
</evidence>
<evidence type="ECO:0000313" key="4">
    <source>
        <dbReference type="Proteomes" id="UP000298642"/>
    </source>
</evidence>
<feature type="transmembrane region" description="Helical" evidence="1">
    <location>
        <begin position="134"/>
        <end position="152"/>
    </location>
</feature>
<name>A0A4D7AJE0_9FIRM</name>
<protein>
    <submittedName>
        <fullName evidence="3">Uncharacterized protein</fullName>
    </submittedName>
</protein>
<sequence length="153" mass="15725">MKKIIVSPLCTASICLSVTLLAAGLAAQIAAALVPNIILPALDIPTLAALSLLALVLEVILFGENHRFWATSLIVGTVAFGVLSLCAGSVPTVLDALRVGILGGAVFLICEVLLHSILDRISSGAAGKYPRSMAVVSALLLWLAAQILMSIGI</sequence>
<feature type="chain" id="PRO_5020293494" evidence="2">
    <location>
        <begin position="23"/>
        <end position="153"/>
    </location>
</feature>
<evidence type="ECO:0000256" key="1">
    <source>
        <dbReference type="SAM" id="Phobius"/>
    </source>
</evidence>
<reference evidence="4" key="1">
    <citation type="submission" date="2018-12" db="EMBL/GenBank/DDBJ databases">
        <title>Dusodibacter welbiota gen. nov., sp. nov., isolated from human faeces and emended description of the Oscillibacter genus.</title>
        <authorList>
            <person name="Le Roy T."/>
            <person name="Van der Smissen P."/>
            <person name="Delzenne N."/>
            <person name="Muccioli G."/>
            <person name="Collet J.F."/>
            <person name="Cani P.D."/>
        </authorList>
    </citation>
    <scope>NUCLEOTIDE SEQUENCE [LARGE SCALE GENOMIC DNA]</scope>
    <source>
        <strain evidence="4">J115</strain>
    </source>
</reference>
<gene>
    <name evidence="3" type="ORF">EIO64_06965</name>
</gene>
<feature type="signal peptide" evidence="2">
    <location>
        <begin position="1"/>
        <end position="22"/>
    </location>
</feature>
<dbReference type="Proteomes" id="UP000298642">
    <property type="component" value="Chromosome"/>
</dbReference>
<dbReference type="AlphaFoldDB" id="A0A4D7AJE0"/>
<feature type="transmembrane region" description="Helical" evidence="1">
    <location>
        <begin position="68"/>
        <end position="90"/>
    </location>
</feature>
<keyword evidence="1" id="KW-0472">Membrane</keyword>
<feature type="transmembrane region" description="Helical" evidence="1">
    <location>
        <begin position="96"/>
        <end position="114"/>
    </location>
</feature>
<keyword evidence="1" id="KW-1133">Transmembrane helix</keyword>
<feature type="transmembrane region" description="Helical" evidence="1">
    <location>
        <begin position="37"/>
        <end position="61"/>
    </location>
</feature>